<organism evidence="4 5">
    <name type="scientific">Crocosphaera watsonii WH 0003</name>
    <dbReference type="NCBI Taxonomy" id="423471"/>
    <lineage>
        <taxon>Bacteria</taxon>
        <taxon>Bacillati</taxon>
        <taxon>Cyanobacteriota</taxon>
        <taxon>Cyanophyceae</taxon>
        <taxon>Oscillatoriophycideae</taxon>
        <taxon>Chroococcales</taxon>
        <taxon>Aphanothecaceae</taxon>
        <taxon>Crocosphaera</taxon>
    </lineage>
</organism>
<dbReference type="GeneID" id="88768160"/>
<protein>
    <recommendedName>
        <fullName evidence="3">mRNA interferase</fullName>
        <ecNumber evidence="3">3.1.-.-</ecNumber>
    </recommendedName>
</protein>
<proteinExistence type="inferred from homology"/>
<evidence type="ECO:0000313" key="5">
    <source>
        <dbReference type="Proteomes" id="UP000003477"/>
    </source>
</evidence>
<dbReference type="SUPFAM" id="SSF50118">
    <property type="entry name" value="Cell growth inhibitor/plasmid maintenance toxic component"/>
    <property type="match status" value="1"/>
</dbReference>
<keyword evidence="3" id="KW-0255">Endonuclease</keyword>
<comment type="similarity">
    <text evidence="1 3">Belongs to the PemK/MazF family.</text>
</comment>
<dbReference type="GO" id="GO:0003677">
    <property type="term" value="F:DNA binding"/>
    <property type="evidence" value="ECO:0007669"/>
    <property type="project" value="InterPro"/>
</dbReference>
<dbReference type="GO" id="GO:0006402">
    <property type="term" value="P:mRNA catabolic process"/>
    <property type="evidence" value="ECO:0007669"/>
    <property type="project" value="TreeGrafter"/>
</dbReference>
<keyword evidence="2" id="KW-1277">Toxin-antitoxin system</keyword>
<dbReference type="PANTHER" id="PTHR33988">
    <property type="entry name" value="ENDORIBONUCLEASE MAZF-RELATED"/>
    <property type="match status" value="1"/>
</dbReference>
<dbReference type="Pfam" id="PF02452">
    <property type="entry name" value="PemK_toxin"/>
    <property type="match status" value="1"/>
</dbReference>
<dbReference type="GO" id="GO:0016075">
    <property type="term" value="P:rRNA catabolic process"/>
    <property type="evidence" value="ECO:0007669"/>
    <property type="project" value="TreeGrafter"/>
</dbReference>
<dbReference type="PANTHER" id="PTHR33988:SF2">
    <property type="entry name" value="ENDORIBONUCLEASE MAZF"/>
    <property type="match status" value="1"/>
</dbReference>
<dbReference type="EC" id="3.1.-.-" evidence="3"/>
<dbReference type="GO" id="GO:0016787">
    <property type="term" value="F:hydrolase activity"/>
    <property type="evidence" value="ECO:0007669"/>
    <property type="project" value="UniProtKB-KW"/>
</dbReference>
<dbReference type="Gene3D" id="2.30.30.110">
    <property type="match status" value="1"/>
</dbReference>
<reference evidence="4 5" key="1">
    <citation type="journal article" date="2011" name="Front. Microbiol.">
        <title>Two Strains of Crocosphaera watsonii with Highly Conserved Genomes are Distinguished by Strain-Specific Features.</title>
        <authorList>
            <person name="Bench S.R."/>
            <person name="Ilikchyan I.N."/>
            <person name="Tripp H.J."/>
            <person name="Zehr J.P."/>
        </authorList>
    </citation>
    <scope>NUCLEOTIDE SEQUENCE [LARGE SCALE GENOMIC DNA]</scope>
    <source>
        <strain evidence="4 5">WH 0003</strain>
    </source>
</reference>
<evidence type="ECO:0000256" key="1">
    <source>
        <dbReference type="ARBA" id="ARBA00007521"/>
    </source>
</evidence>
<keyword evidence="3" id="KW-0540">Nuclease</keyword>
<dbReference type="PIRSF" id="PIRSF033490">
    <property type="entry name" value="MazF"/>
    <property type="match status" value="1"/>
</dbReference>
<sequence>MKIERGQIYFVNLNPIQGKEQAGNRPVLVLSINSINGLPLVVTVVVGTKGKNIRQDYPTNVRVSPDESGLSLETIFLCFQIRSIDKNRFSSAPVGKLSEEKMQEIETAIRYCLGL</sequence>
<evidence type="ECO:0000313" key="4">
    <source>
        <dbReference type="EMBL" id="EHJ10470.1"/>
    </source>
</evidence>
<accession>G5JBH0</accession>
<dbReference type="PATRIC" id="fig|423471.3.peg.4482"/>
<evidence type="ECO:0000256" key="3">
    <source>
        <dbReference type="PIRNR" id="PIRNR033490"/>
    </source>
</evidence>
<dbReference type="AlphaFoldDB" id="G5JBH0"/>
<dbReference type="GO" id="GO:0004521">
    <property type="term" value="F:RNA endonuclease activity"/>
    <property type="evidence" value="ECO:0007669"/>
    <property type="project" value="TreeGrafter"/>
</dbReference>
<gene>
    <name evidence="4" type="ORF">CWATWH0003_4786</name>
</gene>
<evidence type="ECO:0000256" key="2">
    <source>
        <dbReference type="ARBA" id="ARBA00022649"/>
    </source>
</evidence>
<dbReference type="EMBL" id="AESD01000716">
    <property type="protein sequence ID" value="EHJ10470.1"/>
    <property type="molecule type" value="Genomic_DNA"/>
</dbReference>
<keyword evidence="3" id="KW-0378">Hydrolase</keyword>
<dbReference type="RefSeq" id="WP_007312607.1">
    <property type="nucleotide sequence ID" value="NZ_AESD01000716.1"/>
</dbReference>
<name>G5JBH0_CROWT</name>
<dbReference type="InterPro" id="IPR011067">
    <property type="entry name" value="Plasmid_toxin/cell-grow_inhib"/>
</dbReference>
<dbReference type="Proteomes" id="UP000003477">
    <property type="component" value="Unassembled WGS sequence"/>
</dbReference>
<dbReference type="InterPro" id="IPR003477">
    <property type="entry name" value="PemK-like"/>
</dbReference>
<comment type="caution">
    <text evidence="4">The sequence shown here is derived from an EMBL/GenBank/DDBJ whole genome shotgun (WGS) entry which is preliminary data.</text>
</comment>
<comment type="function">
    <text evidence="3">Toxic component of a type II toxin-antitoxin (TA) system.</text>
</comment>